<reference evidence="5" key="1">
    <citation type="submission" date="2018-06" db="EMBL/GenBank/DDBJ databases">
        <authorList>
            <person name="Zhirakovskaya E."/>
        </authorList>
    </citation>
    <scope>NUCLEOTIDE SEQUENCE</scope>
</reference>
<dbReference type="InterPro" id="IPR024011">
    <property type="entry name" value="Biosynth_lucif-like_mOase_dom"/>
</dbReference>
<feature type="region of interest" description="Disordered" evidence="3">
    <location>
        <begin position="916"/>
        <end position="953"/>
    </location>
</feature>
<dbReference type="InterPro" id="IPR042099">
    <property type="entry name" value="ANL_N_sf"/>
</dbReference>
<evidence type="ECO:0000256" key="1">
    <source>
        <dbReference type="ARBA" id="ARBA00022450"/>
    </source>
</evidence>
<proteinExistence type="predicted"/>
<dbReference type="Gene3D" id="3.40.50.12780">
    <property type="entry name" value="N-terminal domain of ligase-like"/>
    <property type="match status" value="2"/>
</dbReference>
<dbReference type="SMART" id="SM00823">
    <property type="entry name" value="PKS_PP"/>
    <property type="match status" value="1"/>
</dbReference>
<dbReference type="GO" id="GO:0005737">
    <property type="term" value="C:cytoplasm"/>
    <property type="evidence" value="ECO:0007669"/>
    <property type="project" value="TreeGrafter"/>
</dbReference>
<dbReference type="PANTHER" id="PTHR45527">
    <property type="entry name" value="NONRIBOSOMAL PEPTIDE SYNTHETASE"/>
    <property type="match status" value="1"/>
</dbReference>
<feature type="domain" description="Carrier" evidence="4">
    <location>
        <begin position="844"/>
        <end position="919"/>
    </location>
</feature>
<name>A0A3B0UY32_9ZZZZ</name>
<feature type="compositionally biased region" description="Polar residues" evidence="3">
    <location>
        <begin position="916"/>
        <end position="929"/>
    </location>
</feature>
<dbReference type="Pfam" id="PF00550">
    <property type="entry name" value="PP-binding"/>
    <property type="match status" value="1"/>
</dbReference>
<dbReference type="Gene3D" id="3.20.20.30">
    <property type="entry name" value="Luciferase-like domain"/>
    <property type="match status" value="1"/>
</dbReference>
<dbReference type="CDD" id="cd05930">
    <property type="entry name" value="A_NRPS"/>
    <property type="match status" value="1"/>
</dbReference>
<feature type="non-terminal residue" evidence="5">
    <location>
        <position position="1"/>
    </location>
</feature>
<sequence length="953" mass="106001">PDTIVGVFMERSIEMVVALLGIHKAGGAYLPLDPTYPKDRIAFMVEDTATPVLLTQKRLIASLPPHQAQVVRLDADWELIAEQSGENVFSGVESSNLAYVIYTSGSTGKPKGVMVEHRNAINFFVGMDERLSLDVPGTWLAVTSLSFDISVLELFWTLARGFKLVIFDDKTREDTVAVPQSSHADKPIDFSLFYFSSDESEEGVTNKYHLLLEGAKFGDKHGFSAVWTPERHFHAFGGLYPNPSVTGAAIAAITENVQIRSGSCVLPLHSPIRVAEEWSVVDNISNGRVGLSIAAGWQPNDFVLRPGNYAERKEIMFRDVEVIKELWRGGSITMTNDLGKEVEVKTLPHPVQKELPIWVTAAGNPETFRMAGEQGFNILTHLLGQSVEELAEKVRVYREGWAQGGHAGKGIVSLMLHTFIGDDIDEVRETVREPMKQYLSSAMNLVRAAAWHFPTFKEKAEATGKSPFEVFDEEELTPEDVDALLDFAFERYFENSGLFGTPRSALQMVNKLKAIDVDDIGCLIDFGVPSTLALQHLNHLNELKKLAKPKVATEDFSIPAQIERHGVTHFQCTPSMASMLLLDERTTAALGQVQTVMIGGEAFPTALAQQLKQIVSGKLINMYGPTETTIWSTTHEVMVDETAVSIGKPVANTQIYILDKAMQPVPIGVAGDLYISGDGVVRGYHNRPELTAERFVDLRFNRKSKIVNRKSYKTGDLARYRPDGNIEFLGRADFQVKLRGYRIEMGEIEALLTAHDSVREAVVTVREDSPGDKRLVAYVIMQTGQKLDTAVLKEALRADLPEFMVPATYVPLSSFPLTPNKKTDRKALPAPDQVLVEAQTVYVPPTNDLEQKIAEIWQNLLNVPQVGLNDNFFDLGGHSLLTVQAHRQLKEVVDKPLSITDMFRFPTVRSLVDYLNQDSNGNGSQTAVEQSADRAASRREKMMQRRNRRQHTR</sequence>
<dbReference type="InterPro" id="IPR045851">
    <property type="entry name" value="AMP-bd_C_sf"/>
</dbReference>
<dbReference type="InterPro" id="IPR025110">
    <property type="entry name" value="AMP-bd_C"/>
</dbReference>
<evidence type="ECO:0000256" key="3">
    <source>
        <dbReference type="SAM" id="MobiDB-lite"/>
    </source>
</evidence>
<dbReference type="FunFam" id="1.10.1200.10:FF:000016">
    <property type="entry name" value="Non-ribosomal peptide synthase"/>
    <property type="match status" value="1"/>
</dbReference>
<dbReference type="InterPro" id="IPR009081">
    <property type="entry name" value="PP-bd_ACP"/>
</dbReference>
<dbReference type="GO" id="GO:0072330">
    <property type="term" value="P:monocarboxylic acid biosynthetic process"/>
    <property type="evidence" value="ECO:0007669"/>
    <property type="project" value="UniProtKB-ARBA"/>
</dbReference>
<dbReference type="SUPFAM" id="SSF56801">
    <property type="entry name" value="Acetyl-CoA synthetase-like"/>
    <property type="match status" value="2"/>
</dbReference>
<dbReference type="InterPro" id="IPR036736">
    <property type="entry name" value="ACP-like_sf"/>
</dbReference>
<dbReference type="InterPro" id="IPR020459">
    <property type="entry name" value="AMP-binding"/>
</dbReference>
<accession>A0A3B0UY32</accession>
<dbReference type="GO" id="GO:0044550">
    <property type="term" value="P:secondary metabolite biosynthetic process"/>
    <property type="evidence" value="ECO:0007669"/>
    <property type="project" value="TreeGrafter"/>
</dbReference>
<dbReference type="PROSITE" id="PS50075">
    <property type="entry name" value="CARRIER"/>
    <property type="match status" value="1"/>
</dbReference>
<feature type="compositionally biased region" description="Basic and acidic residues" evidence="3">
    <location>
        <begin position="931"/>
        <end position="943"/>
    </location>
</feature>
<dbReference type="SUPFAM" id="SSF51679">
    <property type="entry name" value="Bacterial luciferase-like"/>
    <property type="match status" value="1"/>
</dbReference>
<evidence type="ECO:0000259" key="4">
    <source>
        <dbReference type="PROSITE" id="PS50075"/>
    </source>
</evidence>
<dbReference type="Gene3D" id="3.30.300.30">
    <property type="match status" value="1"/>
</dbReference>
<keyword evidence="2" id="KW-0597">Phosphoprotein</keyword>
<dbReference type="GO" id="GO:0043041">
    <property type="term" value="P:amino acid activation for nonribosomal peptide biosynthetic process"/>
    <property type="evidence" value="ECO:0007669"/>
    <property type="project" value="TreeGrafter"/>
</dbReference>
<feature type="compositionally biased region" description="Basic residues" evidence="3">
    <location>
        <begin position="944"/>
        <end position="953"/>
    </location>
</feature>
<dbReference type="Pfam" id="PF00501">
    <property type="entry name" value="AMP-binding"/>
    <property type="match status" value="2"/>
</dbReference>
<gene>
    <name evidence="5" type="ORF">MNBD_CHLOROFLEXI01-1105</name>
</gene>
<dbReference type="InterPro" id="IPR000873">
    <property type="entry name" value="AMP-dep_synth/lig_dom"/>
</dbReference>
<dbReference type="Pfam" id="PF13193">
    <property type="entry name" value="AMP-binding_C"/>
    <property type="match status" value="1"/>
</dbReference>
<dbReference type="GO" id="GO:0016705">
    <property type="term" value="F:oxidoreductase activity, acting on paired donors, with incorporation or reduction of molecular oxygen"/>
    <property type="evidence" value="ECO:0007669"/>
    <property type="project" value="InterPro"/>
</dbReference>
<evidence type="ECO:0000256" key="2">
    <source>
        <dbReference type="ARBA" id="ARBA00022553"/>
    </source>
</evidence>
<dbReference type="GO" id="GO:0031177">
    <property type="term" value="F:phosphopantetheine binding"/>
    <property type="evidence" value="ECO:0007669"/>
    <property type="project" value="InterPro"/>
</dbReference>
<protein>
    <submittedName>
        <fullName evidence="5">Polyketide synthase modules and related proteins</fullName>
    </submittedName>
</protein>
<dbReference type="EMBL" id="UOEU01000614">
    <property type="protein sequence ID" value="VAW36165.1"/>
    <property type="molecule type" value="Genomic_DNA"/>
</dbReference>
<dbReference type="FunFam" id="3.30.300.30:FF:000010">
    <property type="entry name" value="Enterobactin synthetase component F"/>
    <property type="match status" value="1"/>
</dbReference>
<dbReference type="PROSITE" id="PS00455">
    <property type="entry name" value="AMP_BINDING"/>
    <property type="match status" value="1"/>
</dbReference>
<dbReference type="InterPro" id="IPR020845">
    <property type="entry name" value="AMP-binding_CS"/>
</dbReference>
<dbReference type="PRINTS" id="PR00154">
    <property type="entry name" value="AMPBINDING"/>
</dbReference>
<dbReference type="Pfam" id="PF00296">
    <property type="entry name" value="Bac_luciferase"/>
    <property type="match status" value="1"/>
</dbReference>
<dbReference type="InterPro" id="IPR011251">
    <property type="entry name" value="Luciferase-like_dom"/>
</dbReference>
<keyword evidence="1" id="KW-0596">Phosphopantetheine</keyword>
<dbReference type="SUPFAM" id="SSF47336">
    <property type="entry name" value="ACP-like"/>
    <property type="match status" value="1"/>
</dbReference>
<dbReference type="PANTHER" id="PTHR45527:SF1">
    <property type="entry name" value="FATTY ACID SYNTHASE"/>
    <property type="match status" value="1"/>
</dbReference>
<organism evidence="5">
    <name type="scientific">hydrothermal vent metagenome</name>
    <dbReference type="NCBI Taxonomy" id="652676"/>
    <lineage>
        <taxon>unclassified sequences</taxon>
        <taxon>metagenomes</taxon>
        <taxon>ecological metagenomes</taxon>
    </lineage>
</organism>
<dbReference type="InterPro" id="IPR020806">
    <property type="entry name" value="PKS_PP-bd"/>
</dbReference>
<dbReference type="AlphaFoldDB" id="A0A3B0UY32"/>
<dbReference type="Gene3D" id="1.10.1200.10">
    <property type="entry name" value="ACP-like"/>
    <property type="match status" value="1"/>
</dbReference>
<evidence type="ECO:0000313" key="5">
    <source>
        <dbReference type="EMBL" id="VAW36165.1"/>
    </source>
</evidence>
<dbReference type="InterPro" id="IPR036661">
    <property type="entry name" value="Luciferase-like_sf"/>
</dbReference>
<dbReference type="NCBIfam" id="TIGR04020">
    <property type="entry name" value="seco_metab_LLM"/>
    <property type="match status" value="1"/>
</dbReference>